<sequence length="67" mass="7281">MSSLSVRTPARTASYASGVRTVTSGLACPLSVVLYPNWVVSFASRFEFPDVDRSGKLITRARFPDDA</sequence>
<dbReference type="AlphaFoldDB" id="A0A6J7MF81"/>
<reference evidence="1" key="1">
    <citation type="submission" date="2020-05" db="EMBL/GenBank/DDBJ databases">
        <authorList>
            <person name="Chiriac C."/>
            <person name="Salcher M."/>
            <person name="Ghai R."/>
            <person name="Kavagutti S V."/>
        </authorList>
    </citation>
    <scope>NUCLEOTIDE SEQUENCE</scope>
</reference>
<organism evidence="1">
    <name type="scientific">freshwater metagenome</name>
    <dbReference type="NCBI Taxonomy" id="449393"/>
    <lineage>
        <taxon>unclassified sequences</taxon>
        <taxon>metagenomes</taxon>
        <taxon>ecological metagenomes</taxon>
    </lineage>
</organism>
<gene>
    <name evidence="1" type="ORF">UFOPK3954_00359</name>
</gene>
<protein>
    <submittedName>
        <fullName evidence="1">Unannotated protein</fullName>
    </submittedName>
</protein>
<name>A0A6J7MF81_9ZZZZ</name>
<proteinExistence type="predicted"/>
<accession>A0A6J7MF81</accession>
<evidence type="ECO:0000313" key="1">
    <source>
        <dbReference type="EMBL" id="CAB4978002.1"/>
    </source>
</evidence>
<dbReference type="EMBL" id="CAFBON010000022">
    <property type="protein sequence ID" value="CAB4978002.1"/>
    <property type="molecule type" value="Genomic_DNA"/>
</dbReference>